<proteinExistence type="predicted"/>
<gene>
    <name evidence="1" type="ORF">JXQ802_LOCUS29978</name>
</gene>
<keyword evidence="2" id="KW-1185">Reference proteome</keyword>
<dbReference type="Proteomes" id="UP000663870">
    <property type="component" value="Unassembled WGS sequence"/>
</dbReference>
<accession>A0A815EE31</accession>
<name>A0A815EE31_9BILA</name>
<reference evidence="1" key="1">
    <citation type="submission" date="2021-02" db="EMBL/GenBank/DDBJ databases">
        <authorList>
            <person name="Nowell W R."/>
        </authorList>
    </citation>
    <scope>NUCLEOTIDE SEQUENCE</scope>
</reference>
<organism evidence="1 2">
    <name type="scientific">Rotaria sordida</name>
    <dbReference type="NCBI Taxonomy" id="392033"/>
    <lineage>
        <taxon>Eukaryota</taxon>
        <taxon>Metazoa</taxon>
        <taxon>Spiralia</taxon>
        <taxon>Gnathifera</taxon>
        <taxon>Rotifera</taxon>
        <taxon>Eurotatoria</taxon>
        <taxon>Bdelloidea</taxon>
        <taxon>Philodinida</taxon>
        <taxon>Philodinidae</taxon>
        <taxon>Rotaria</taxon>
    </lineage>
</organism>
<protein>
    <submittedName>
        <fullName evidence="1">Uncharacterized protein</fullName>
    </submittedName>
</protein>
<dbReference type="AlphaFoldDB" id="A0A815EE31"/>
<sequence>MKRTATDEISGGEVQIQALSIVLCQPIYSYVKFDNNPEDGHYIPSDISIQKLIDRFDKGTAGVHLKYIGYKSDMNKLSLCVHFTGNHYYALLPFINNPQQFIPKHDIINISLENETRFN</sequence>
<comment type="caution">
    <text evidence="1">The sequence shown here is derived from an EMBL/GenBank/DDBJ whole genome shotgun (WGS) entry which is preliminary data.</text>
</comment>
<dbReference type="EMBL" id="CAJNOL010001197">
    <property type="protein sequence ID" value="CAF1310188.1"/>
    <property type="molecule type" value="Genomic_DNA"/>
</dbReference>
<evidence type="ECO:0000313" key="1">
    <source>
        <dbReference type="EMBL" id="CAF1310188.1"/>
    </source>
</evidence>
<evidence type="ECO:0000313" key="2">
    <source>
        <dbReference type="Proteomes" id="UP000663870"/>
    </source>
</evidence>